<feature type="transmembrane region" description="Helical" evidence="2">
    <location>
        <begin position="88"/>
        <end position="106"/>
    </location>
</feature>
<evidence type="ECO:0000313" key="3">
    <source>
        <dbReference type="EMBL" id="NDL57094.1"/>
    </source>
</evidence>
<evidence type="ECO:0008006" key="5">
    <source>
        <dbReference type="Google" id="ProtNLM"/>
    </source>
</evidence>
<dbReference type="Proteomes" id="UP000460435">
    <property type="component" value="Unassembled WGS sequence"/>
</dbReference>
<dbReference type="EMBL" id="WLZY01000002">
    <property type="protein sequence ID" value="NDL57094.1"/>
    <property type="molecule type" value="Genomic_DNA"/>
</dbReference>
<sequence length="233" mass="24772">MSGSFSASSPGGQRQPTDRTNNGNRFVRAIGQVVWIALPVFSLGLLAWVPAGQVWYRARTVAWFLTAAVLLLASAGILVAMAASAAGAGYGMLLIATMAGGAVAAATGRNVVFGRRGPDVDPALQKALDNRARRSEARALSERDPQLALDLHIGRPDRPRDYDDGGLVDLNNASADSIVYVLGWDATVARAFVEERDARLGYRSLAEIGALSSVDPQLLEASTERIVVLPYRP</sequence>
<evidence type="ECO:0000256" key="1">
    <source>
        <dbReference type="SAM" id="MobiDB-lite"/>
    </source>
</evidence>
<keyword evidence="4" id="KW-1185">Reference proteome</keyword>
<keyword evidence="2" id="KW-1133">Transmembrane helix</keyword>
<dbReference type="Pfam" id="PF12836">
    <property type="entry name" value="HHH_3"/>
    <property type="match status" value="1"/>
</dbReference>
<comment type="caution">
    <text evidence="3">The sequence shown here is derived from an EMBL/GenBank/DDBJ whole genome shotgun (WGS) entry which is preliminary data.</text>
</comment>
<gene>
    <name evidence="3" type="ORF">F7O44_08435</name>
</gene>
<dbReference type="InterPro" id="IPR010994">
    <property type="entry name" value="RuvA_2-like"/>
</dbReference>
<feature type="transmembrane region" description="Helical" evidence="2">
    <location>
        <begin position="61"/>
        <end position="82"/>
    </location>
</feature>
<evidence type="ECO:0000313" key="4">
    <source>
        <dbReference type="Proteomes" id="UP000460435"/>
    </source>
</evidence>
<accession>A0A7K3M1D8</accession>
<reference evidence="3 4" key="1">
    <citation type="submission" date="2019-11" db="EMBL/GenBank/DDBJ databases">
        <authorList>
            <person name="Li X.-J."/>
            <person name="Feng X.-M."/>
        </authorList>
    </citation>
    <scope>NUCLEOTIDE SEQUENCE [LARGE SCALE GENOMIC DNA]</scope>
    <source>
        <strain evidence="3 4">XMNu-373</strain>
    </source>
</reference>
<evidence type="ECO:0000256" key="2">
    <source>
        <dbReference type="SAM" id="Phobius"/>
    </source>
</evidence>
<proteinExistence type="predicted"/>
<feature type="region of interest" description="Disordered" evidence="1">
    <location>
        <begin position="1"/>
        <end position="23"/>
    </location>
</feature>
<feature type="transmembrane region" description="Helical" evidence="2">
    <location>
        <begin position="29"/>
        <end position="49"/>
    </location>
</feature>
<organism evidence="3 4">
    <name type="scientific">Phytoactinopolyspora mesophila</name>
    <dbReference type="NCBI Taxonomy" id="2650750"/>
    <lineage>
        <taxon>Bacteria</taxon>
        <taxon>Bacillati</taxon>
        <taxon>Actinomycetota</taxon>
        <taxon>Actinomycetes</taxon>
        <taxon>Jiangellales</taxon>
        <taxon>Jiangellaceae</taxon>
        <taxon>Phytoactinopolyspora</taxon>
    </lineage>
</organism>
<dbReference type="RefSeq" id="WP_162449771.1">
    <property type="nucleotide sequence ID" value="NZ_WLZY01000002.1"/>
</dbReference>
<protein>
    <recommendedName>
        <fullName evidence="5">Helix-hairpin-helix domain-containing protein</fullName>
    </recommendedName>
</protein>
<keyword evidence="2" id="KW-0472">Membrane</keyword>
<dbReference type="SUPFAM" id="SSF47781">
    <property type="entry name" value="RuvA domain 2-like"/>
    <property type="match status" value="1"/>
</dbReference>
<keyword evidence="2" id="KW-0812">Transmembrane</keyword>
<name>A0A7K3M1D8_9ACTN</name>
<dbReference type="AlphaFoldDB" id="A0A7K3M1D8"/>